<sequence length="79" mass="9387">MRSAKITRINKNIAKNRKKVNAQLNEDRAKNPRIRRSRLRSEDEQKTLTEITKASVERAKREGKMKIIGNRRMYYDPSE</sequence>
<evidence type="ECO:0000313" key="1">
    <source>
        <dbReference type="EMBL" id="ALX49257.1"/>
    </source>
</evidence>
<evidence type="ECO:0000313" key="2">
    <source>
        <dbReference type="Proteomes" id="UP000050331"/>
    </source>
</evidence>
<dbReference type="AlphaFoldDB" id="A0A0U4EFD0"/>
<dbReference type="KEGG" id="lao:AOX59_12070"/>
<dbReference type="RefSeq" id="WP_068445880.1">
    <property type="nucleotide sequence ID" value="NZ_CP013862.1"/>
</dbReference>
<gene>
    <name evidence="1" type="ORF">AOX59_12070</name>
</gene>
<dbReference type="OrthoDB" id="2972510at2"/>
<keyword evidence="2" id="KW-1185">Reference proteome</keyword>
<name>A0A0U4EFD0_9BACI</name>
<dbReference type="STRING" id="1472767.AOX59_12070"/>
<accession>A0A0U4EFD0</accession>
<dbReference type="EMBL" id="CP013862">
    <property type="protein sequence ID" value="ALX49257.1"/>
    <property type="molecule type" value="Genomic_DNA"/>
</dbReference>
<organism evidence="1 2">
    <name type="scientific">Lentibacillus amyloliquefaciens</name>
    <dbReference type="NCBI Taxonomy" id="1472767"/>
    <lineage>
        <taxon>Bacteria</taxon>
        <taxon>Bacillati</taxon>
        <taxon>Bacillota</taxon>
        <taxon>Bacilli</taxon>
        <taxon>Bacillales</taxon>
        <taxon>Bacillaceae</taxon>
        <taxon>Lentibacillus</taxon>
    </lineage>
</organism>
<dbReference type="Proteomes" id="UP000050331">
    <property type="component" value="Chromosome"/>
</dbReference>
<protein>
    <submittedName>
        <fullName evidence="1">Uncharacterized protein</fullName>
    </submittedName>
</protein>
<reference evidence="1 2" key="1">
    <citation type="submission" date="2016-01" db="EMBL/GenBank/DDBJ databases">
        <title>Complete genome sequence of strain Lentibacillus amyloliquefaciens LAM0015T isolated from saline sediment.</title>
        <authorList>
            <person name="Wang J.-L."/>
            <person name="He M.-X."/>
        </authorList>
    </citation>
    <scope>NUCLEOTIDE SEQUENCE [LARGE SCALE GENOMIC DNA]</scope>
    <source>
        <strain evidence="1 2">LAM0015</strain>
    </source>
</reference>
<proteinExistence type="predicted"/>